<gene>
    <name evidence="6" type="ORF">EVG20_g166</name>
</gene>
<keyword evidence="2 4" id="KW-0863">Zinc-finger</keyword>
<sequence length="362" mass="41085">MMVSRRLDGVPGPAKVLDQSTKQAAQLTTIPSSKLASLSLTTSTLTLPNWRFYDILRPSHGYCSVCAFSLWPLALLQPYDDDQPIWPCEVSDKFAGSPEQASDLSEEDFYARKNVIDQVQQWVEDNEKTEQLIHKNKWVPILYHFEVVRSSAKRQRDWGHLVFTDLTTTKFLLVMCFGASTCTCGNPYHDDYGVLTKYQADRLMSLLTYLYHEENKPKWVRATYTTTTSKKLRPEFLNSHEPITDDRKPPIFHVMAEDFVPSLLSGELQQIDNLIAQSQKSSPPVELRDKVLGGKETRPTPQAWSAGMEKNPRQCAFCEKVGAQTMPTCSGCKLVRYCDRQCQIAAWPSHKPVCKKAKAKAN</sequence>
<evidence type="ECO:0000256" key="2">
    <source>
        <dbReference type="ARBA" id="ARBA00022771"/>
    </source>
</evidence>
<evidence type="ECO:0000313" key="6">
    <source>
        <dbReference type="EMBL" id="TFY72825.1"/>
    </source>
</evidence>
<evidence type="ECO:0000256" key="1">
    <source>
        <dbReference type="ARBA" id="ARBA00022723"/>
    </source>
</evidence>
<reference evidence="6 7" key="1">
    <citation type="submission" date="2019-02" db="EMBL/GenBank/DDBJ databases">
        <title>Genome sequencing of the rare red list fungi Dentipellis fragilis.</title>
        <authorList>
            <person name="Buettner E."/>
            <person name="Kellner H."/>
        </authorList>
    </citation>
    <scope>NUCLEOTIDE SEQUENCE [LARGE SCALE GENOMIC DNA]</scope>
    <source>
        <strain evidence="6 7">DSM 105465</strain>
    </source>
</reference>
<evidence type="ECO:0000313" key="7">
    <source>
        <dbReference type="Proteomes" id="UP000298327"/>
    </source>
</evidence>
<dbReference type="Gene3D" id="6.10.140.2220">
    <property type="match status" value="1"/>
</dbReference>
<dbReference type="STRING" id="205917.A0A4Y9ZDH5"/>
<dbReference type="AlphaFoldDB" id="A0A4Y9ZDH5"/>
<dbReference type="InterPro" id="IPR002893">
    <property type="entry name" value="Znf_MYND"/>
</dbReference>
<keyword evidence="1" id="KW-0479">Metal-binding</keyword>
<evidence type="ECO:0000256" key="4">
    <source>
        <dbReference type="PROSITE-ProRule" id="PRU00134"/>
    </source>
</evidence>
<dbReference type="EMBL" id="SEOQ01000004">
    <property type="protein sequence ID" value="TFY72825.1"/>
    <property type="molecule type" value="Genomic_DNA"/>
</dbReference>
<dbReference type="Proteomes" id="UP000298327">
    <property type="component" value="Unassembled WGS sequence"/>
</dbReference>
<name>A0A4Y9ZDH5_9AGAM</name>
<proteinExistence type="predicted"/>
<evidence type="ECO:0000256" key="3">
    <source>
        <dbReference type="ARBA" id="ARBA00022833"/>
    </source>
</evidence>
<dbReference type="Pfam" id="PF01753">
    <property type="entry name" value="zf-MYND"/>
    <property type="match status" value="1"/>
</dbReference>
<dbReference type="PROSITE" id="PS01360">
    <property type="entry name" value="ZF_MYND_1"/>
    <property type="match status" value="1"/>
</dbReference>
<organism evidence="6 7">
    <name type="scientific">Dentipellis fragilis</name>
    <dbReference type="NCBI Taxonomy" id="205917"/>
    <lineage>
        <taxon>Eukaryota</taxon>
        <taxon>Fungi</taxon>
        <taxon>Dikarya</taxon>
        <taxon>Basidiomycota</taxon>
        <taxon>Agaricomycotina</taxon>
        <taxon>Agaricomycetes</taxon>
        <taxon>Russulales</taxon>
        <taxon>Hericiaceae</taxon>
        <taxon>Dentipellis</taxon>
    </lineage>
</organism>
<comment type="caution">
    <text evidence="6">The sequence shown here is derived from an EMBL/GenBank/DDBJ whole genome shotgun (WGS) entry which is preliminary data.</text>
</comment>
<evidence type="ECO:0000259" key="5">
    <source>
        <dbReference type="PROSITE" id="PS50865"/>
    </source>
</evidence>
<dbReference type="SUPFAM" id="SSF144232">
    <property type="entry name" value="HIT/MYND zinc finger-like"/>
    <property type="match status" value="1"/>
</dbReference>
<dbReference type="OrthoDB" id="341421at2759"/>
<protein>
    <recommendedName>
        <fullName evidence="5">MYND-type domain-containing protein</fullName>
    </recommendedName>
</protein>
<keyword evidence="3" id="KW-0862">Zinc</keyword>
<dbReference type="GO" id="GO:0008270">
    <property type="term" value="F:zinc ion binding"/>
    <property type="evidence" value="ECO:0007669"/>
    <property type="project" value="UniProtKB-KW"/>
</dbReference>
<accession>A0A4Y9ZDH5</accession>
<feature type="domain" description="MYND-type" evidence="5">
    <location>
        <begin position="315"/>
        <end position="354"/>
    </location>
</feature>
<keyword evidence="7" id="KW-1185">Reference proteome</keyword>
<dbReference type="PROSITE" id="PS50865">
    <property type="entry name" value="ZF_MYND_2"/>
    <property type="match status" value="1"/>
</dbReference>